<name>A0AAU7LWV6_9BURK</name>
<evidence type="ECO:0000256" key="6">
    <source>
        <dbReference type="ARBA" id="ARBA00022692"/>
    </source>
</evidence>
<dbReference type="RefSeq" id="WP_349281511.1">
    <property type="nucleotide sequence ID" value="NZ_CBCSCU010000030.1"/>
</dbReference>
<comment type="similarity">
    <text evidence="2">Belongs to the HupC/HyaC/HydC family.</text>
</comment>
<keyword evidence="4" id="KW-1003">Cell membrane</keyword>
<keyword evidence="9 12" id="KW-1133">Transmembrane helix</keyword>
<evidence type="ECO:0000256" key="7">
    <source>
        <dbReference type="ARBA" id="ARBA00022723"/>
    </source>
</evidence>
<dbReference type="InterPro" id="IPR011577">
    <property type="entry name" value="Cyt_b561_bac/Ni-Hgenase"/>
</dbReference>
<sequence>MSATPLPLAPTPSGDADFDAMEVARARSIKSVYVYEAPVRVWHWINALAITVLGVTGYFIGSPLPTMPGEASDHFVMGYIRFAHFAAGYLLAIGLLGRIYWAIVGNHHAREMFWVPIFQRAYWVEVLGMLKWYAFLSERPGRYVGHNPLARFAMVFSFLLTAVFMVLTGFALYAEGSQAGSWQDKAFGWIIPLFGQSQDVHTLHHLGLWVLLSFVIVHVYAAIREDIMGRSSVISTMISGYRTFKD</sequence>
<keyword evidence="6 12" id="KW-0812">Transmembrane</keyword>
<evidence type="ECO:0000256" key="1">
    <source>
        <dbReference type="ARBA" id="ARBA00004651"/>
    </source>
</evidence>
<gene>
    <name evidence="14" type="primary">cybH</name>
    <name evidence="14" type="ORF">ABLV49_10310</name>
</gene>
<dbReference type="PROSITE" id="PS00883">
    <property type="entry name" value="NI_HGENASE_CYTB_2"/>
    <property type="match status" value="1"/>
</dbReference>
<dbReference type="SUPFAM" id="SSF81342">
    <property type="entry name" value="Transmembrane di-heme cytochromes"/>
    <property type="match status" value="1"/>
</dbReference>
<evidence type="ECO:0000256" key="12">
    <source>
        <dbReference type="SAM" id="Phobius"/>
    </source>
</evidence>
<dbReference type="InterPro" id="IPR016174">
    <property type="entry name" value="Di-haem_cyt_TM"/>
</dbReference>
<keyword evidence="10" id="KW-0408">Iron</keyword>
<evidence type="ECO:0000256" key="8">
    <source>
        <dbReference type="ARBA" id="ARBA00022982"/>
    </source>
</evidence>
<keyword evidence="7" id="KW-0479">Metal-binding</keyword>
<dbReference type="FunFam" id="1.20.950.20:FF:000003">
    <property type="entry name" value="Ni/Fe-hydrogenase 1 b-type cytochrome subunit"/>
    <property type="match status" value="1"/>
</dbReference>
<evidence type="ECO:0000313" key="14">
    <source>
        <dbReference type="EMBL" id="XBP72164.1"/>
    </source>
</evidence>
<dbReference type="InterPro" id="IPR000516">
    <property type="entry name" value="Ni-dep_Hydgase_cyt-B"/>
</dbReference>
<keyword evidence="3" id="KW-0813">Transport</keyword>
<feature type="transmembrane region" description="Helical" evidence="12">
    <location>
        <begin position="41"/>
        <end position="61"/>
    </location>
</feature>
<dbReference type="PROSITE" id="PS00882">
    <property type="entry name" value="NI_HGENASE_CYTB_1"/>
    <property type="match status" value="1"/>
</dbReference>
<dbReference type="EMBL" id="CP157675">
    <property type="protein sequence ID" value="XBP72164.1"/>
    <property type="molecule type" value="Genomic_DNA"/>
</dbReference>
<dbReference type="Gene3D" id="1.20.950.20">
    <property type="entry name" value="Transmembrane di-heme cytochromes, Chain C"/>
    <property type="match status" value="1"/>
</dbReference>
<keyword evidence="11 12" id="KW-0472">Membrane</keyword>
<evidence type="ECO:0000256" key="4">
    <source>
        <dbReference type="ARBA" id="ARBA00022475"/>
    </source>
</evidence>
<dbReference type="PANTHER" id="PTHR30485">
    <property type="entry name" value="NI/FE-HYDROGENASE 1 B-TYPE CYTOCHROME SUBUNIT"/>
    <property type="match status" value="1"/>
</dbReference>
<evidence type="ECO:0000256" key="9">
    <source>
        <dbReference type="ARBA" id="ARBA00022989"/>
    </source>
</evidence>
<dbReference type="Pfam" id="PF01292">
    <property type="entry name" value="Ni_hydr_CYTB"/>
    <property type="match status" value="1"/>
</dbReference>
<dbReference type="InterPro" id="IPR051542">
    <property type="entry name" value="Hydrogenase_cytochrome"/>
</dbReference>
<evidence type="ECO:0000256" key="2">
    <source>
        <dbReference type="ARBA" id="ARBA00008622"/>
    </source>
</evidence>
<dbReference type="GO" id="GO:0022904">
    <property type="term" value="P:respiratory electron transport chain"/>
    <property type="evidence" value="ECO:0007669"/>
    <property type="project" value="InterPro"/>
</dbReference>
<reference evidence="14" key="1">
    <citation type="submission" date="2024-05" db="EMBL/GenBank/DDBJ databases">
        <authorList>
            <person name="Bunk B."/>
            <person name="Swiderski J."/>
            <person name="Sproer C."/>
            <person name="Thiel V."/>
        </authorList>
    </citation>
    <scope>NUCLEOTIDE SEQUENCE</scope>
    <source>
        <strain evidence="14">DSM 17735</strain>
    </source>
</reference>
<protein>
    <submittedName>
        <fullName evidence="14">Ni/Fe-hydrogenase, b-type cytochrome subunit</fullName>
    </submittedName>
</protein>
<dbReference type="GO" id="GO:0005506">
    <property type="term" value="F:iron ion binding"/>
    <property type="evidence" value="ECO:0007669"/>
    <property type="project" value="InterPro"/>
</dbReference>
<dbReference type="NCBIfam" id="TIGR02125">
    <property type="entry name" value="CytB-hydogenase"/>
    <property type="match status" value="1"/>
</dbReference>
<dbReference type="GO" id="GO:0005886">
    <property type="term" value="C:plasma membrane"/>
    <property type="evidence" value="ECO:0007669"/>
    <property type="project" value="UniProtKB-SubCell"/>
</dbReference>
<feature type="transmembrane region" description="Helical" evidence="12">
    <location>
        <begin position="82"/>
        <end position="101"/>
    </location>
</feature>
<accession>A0AAU7LWV6</accession>
<dbReference type="PRINTS" id="PR00161">
    <property type="entry name" value="NIHGNASECYTB"/>
</dbReference>
<feature type="transmembrane region" description="Helical" evidence="12">
    <location>
        <begin position="149"/>
        <end position="174"/>
    </location>
</feature>
<feature type="transmembrane region" description="Helical" evidence="12">
    <location>
        <begin position="206"/>
        <end position="223"/>
    </location>
</feature>
<dbReference type="PANTHER" id="PTHR30485:SF0">
    <property type="entry name" value="NI_FE-HYDROGENASE 1 B-TYPE CYTOCHROME SUBUNIT-RELATED"/>
    <property type="match status" value="1"/>
</dbReference>
<dbReference type="GO" id="GO:0020037">
    <property type="term" value="F:heme binding"/>
    <property type="evidence" value="ECO:0007669"/>
    <property type="project" value="TreeGrafter"/>
</dbReference>
<feature type="domain" description="Cytochrome b561 bacterial/Ni-hydrogenase" evidence="13">
    <location>
        <begin position="34"/>
        <end position="240"/>
    </location>
</feature>
<evidence type="ECO:0000256" key="3">
    <source>
        <dbReference type="ARBA" id="ARBA00022448"/>
    </source>
</evidence>
<proteinExistence type="inferred from homology"/>
<dbReference type="GO" id="GO:0009055">
    <property type="term" value="F:electron transfer activity"/>
    <property type="evidence" value="ECO:0007669"/>
    <property type="project" value="InterPro"/>
</dbReference>
<comment type="subcellular location">
    <subcellularLocation>
        <location evidence="1">Cell membrane</location>
        <topology evidence="1">Multi-pass membrane protein</topology>
    </subcellularLocation>
</comment>
<keyword evidence="8" id="KW-0249">Electron transport</keyword>
<evidence type="ECO:0000256" key="11">
    <source>
        <dbReference type="ARBA" id="ARBA00023136"/>
    </source>
</evidence>
<dbReference type="AlphaFoldDB" id="A0AAU7LWV6"/>
<keyword evidence="5" id="KW-0349">Heme</keyword>
<organism evidence="14">
    <name type="scientific">Polaromonas hydrogenivorans</name>
    <dbReference type="NCBI Taxonomy" id="335476"/>
    <lineage>
        <taxon>Bacteria</taxon>
        <taxon>Pseudomonadati</taxon>
        <taxon>Pseudomonadota</taxon>
        <taxon>Betaproteobacteria</taxon>
        <taxon>Burkholderiales</taxon>
        <taxon>Comamonadaceae</taxon>
        <taxon>Polaromonas</taxon>
    </lineage>
</organism>
<evidence type="ECO:0000256" key="10">
    <source>
        <dbReference type="ARBA" id="ARBA00023004"/>
    </source>
</evidence>
<evidence type="ECO:0000259" key="13">
    <source>
        <dbReference type="Pfam" id="PF01292"/>
    </source>
</evidence>
<evidence type="ECO:0000256" key="5">
    <source>
        <dbReference type="ARBA" id="ARBA00022617"/>
    </source>
</evidence>